<feature type="transmembrane region" description="Helical" evidence="1">
    <location>
        <begin position="150"/>
        <end position="169"/>
    </location>
</feature>
<sequence length="248" mass="27828">MDYNSLYSLAALEMGLFWGLICGAIPLFTSIFKQQKIALGFLGLFVCAVGGLIGGLLLGIPLAALFTYLVLKKINNTTEKTENTKINNTTGIPEVYSLPIFEKSLLYLITLIYPPIVFAYLRNITVLIVNNVIYIFLLLILLASNFNNSMLLIFIAFYLINLTTSMTYLHSSKKINNIFNTRTLILLAFLCPVGSIQLYIHQIKTGILLFLIGLIAIIASFNYSTVYIIYLICWVVSLKDAKMFLNTF</sequence>
<name>B7R6S2_9THEO</name>
<feature type="transmembrane region" description="Helical" evidence="1">
    <location>
        <begin position="41"/>
        <end position="71"/>
    </location>
</feature>
<dbReference type="RefSeq" id="WP_009609898.1">
    <property type="nucleotide sequence ID" value="NZ_ABXP02000004.1"/>
</dbReference>
<comment type="caution">
    <text evidence="2">The sequence shown here is derived from an EMBL/GenBank/DDBJ whole genome shotgun (WGS) entry which is preliminary data.</text>
</comment>
<evidence type="ECO:0000313" key="3">
    <source>
        <dbReference type="Proteomes" id="UP000010146"/>
    </source>
</evidence>
<keyword evidence="1" id="KW-0472">Membrane</keyword>
<evidence type="ECO:0000313" key="2">
    <source>
        <dbReference type="EMBL" id="KKC30922.1"/>
    </source>
</evidence>
<reference evidence="2 3" key="1">
    <citation type="submission" date="2008-07" db="EMBL/GenBank/DDBJ databases">
        <authorList>
            <person name="Gonzalez J."/>
            <person name="Sokolova T."/>
            <person name="Ferriera S."/>
            <person name="Johnson J."/>
            <person name="Kravitz S."/>
            <person name="Beeson K."/>
            <person name="Sutton G."/>
            <person name="Rogers Y.-H."/>
            <person name="Friedman R."/>
            <person name="Frazier M."/>
            <person name="Venter J.C."/>
        </authorList>
    </citation>
    <scope>NUCLEOTIDE SEQUENCE [LARGE SCALE GENOMIC DNA]</scope>
    <source>
        <strain evidence="2 3">DSM 12653</strain>
    </source>
</reference>
<dbReference type="EMBL" id="ABXP02000004">
    <property type="protein sequence ID" value="KKC30922.1"/>
    <property type="molecule type" value="Genomic_DNA"/>
</dbReference>
<reference evidence="2 3" key="2">
    <citation type="journal article" date="2015" name="BMC Genomics">
        <title>Analysis of three genomes within the thermophilic bacterial species Caldanaerobacter subterraneus with a focus on carbon monoxide dehydrogenase evolution and hydrolase diversity.</title>
        <authorList>
            <person name="Sant'Anna F.H."/>
            <person name="Lebedinsky A.V."/>
            <person name="Sokolova T.G."/>
            <person name="Robb F.T."/>
            <person name="Gonzalez J.M."/>
        </authorList>
    </citation>
    <scope>NUCLEOTIDE SEQUENCE [LARGE SCALE GENOMIC DNA]</scope>
    <source>
        <strain evidence="2 3">DSM 12653</strain>
    </source>
</reference>
<feature type="transmembrane region" description="Helical" evidence="1">
    <location>
        <begin position="104"/>
        <end position="121"/>
    </location>
</feature>
<accession>B7R6S2</accession>
<gene>
    <name evidence="2" type="ORF">CDSM653_00019</name>
</gene>
<proteinExistence type="predicted"/>
<organism evidence="2 3">
    <name type="scientific">Caldanaerobacter subterraneus subsp. pacificus DSM 12653</name>
    <dbReference type="NCBI Taxonomy" id="391606"/>
    <lineage>
        <taxon>Bacteria</taxon>
        <taxon>Bacillati</taxon>
        <taxon>Bacillota</taxon>
        <taxon>Clostridia</taxon>
        <taxon>Thermoanaerobacterales</taxon>
        <taxon>Thermoanaerobacteraceae</taxon>
        <taxon>Caldanaerobacter</taxon>
    </lineage>
</organism>
<feature type="transmembrane region" description="Helical" evidence="1">
    <location>
        <begin position="206"/>
        <end position="236"/>
    </location>
</feature>
<evidence type="ECO:0000256" key="1">
    <source>
        <dbReference type="SAM" id="Phobius"/>
    </source>
</evidence>
<dbReference type="AlphaFoldDB" id="B7R6S2"/>
<feature type="transmembrane region" description="Helical" evidence="1">
    <location>
        <begin position="126"/>
        <end position="144"/>
    </location>
</feature>
<keyword evidence="1" id="KW-1133">Transmembrane helix</keyword>
<keyword evidence="1" id="KW-0812">Transmembrane</keyword>
<feature type="transmembrane region" description="Helical" evidence="1">
    <location>
        <begin position="6"/>
        <end position="29"/>
    </location>
</feature>
<protein>
    <submittedName>
        <fullName evidence="2">Uncharacterized protein</fullName>
    </submittedName>
</protein>
<feature type="transmembrane region" description="Helical" evidence="1">
    <location>
        <begin position="181"/>
        <end position="200"/>
    </location>
</feature>
<reference evidence="3" key="3">
    <citation type="submission" date="2015-02" db="EMBL/GenBank/DDBJ databases">
        <title>Genome analysis of three genomes within the thermophilic hydrogenogenic bacterial species Caldanaerobacter subterraneus.</title>
        <authorList>
            <person name="Sant'Anna F.H."/>
            <person name="Lebedinsky A."/>
            <person name="Sokolova T."/>
            <person name="Robb F.T."/>
            <person name="Gonzalez J.M."/>
        </authorList>
    </citation>
    <scope>NUCLEOTIDE SEQUENCE [LARGE SCALE GENOMIC DNA]</scope>
    <source>
        <strain evidence="3">DSM 12653</strain>
    </source>
</reference>
<dbReference type="Proteomes" id="UP000010146">
    <property type="component" value="Unassembled WGS sequence"/>
</dbReference>